<dbReference type="EMBL" id="BAABME010016712">
    <property type="protein sequence ID" value="GAA0147143.1"/>
    <property type="molecule type" value="Genomic_DNA"/>
</dbReference>
<gene>
    <name evidence="1" type="ORF">LIER_36460</name>
</gene>
<evidence type="ECO:0000313" key="1">
    <source>
        <dbReference type="EMBL" id="GAA0147143.1"/>
    </source>
</evidence>
<dbReference type="Proteomes" id="UP001454036">
    <property type="component" value="Unassembled WGS sequence"/>
</dbReference>
<dbReference type="AlphaFoldDB" id="A0AAV3P7A3"/>
<organism evidence="1 2">
    <name type="scientific">Lithospermum erythrorhizon</name>
    <name type="common">Purple gromwell</name>
    <name type="synonym">Lithospermum officinale var. erythrorhizon</name>
    <dbReference type="NCBI Taxonomy" id="34254"/>
    <lineage>
        <taxon>Eukaryota</taxon>
        <taxon>Viridiplantae</taxon>
        <taxon>Streptophyta</taxon>
        <taxon>Embryophyta</taxon>
        <taxon>Tracheophyta</taxon>
        <taxon>Spermatophyta</taxon>
        <taxon>Magnoliopsida</taxon>
        <taxon>eudicotyledons</taxon>
        <taxon>Gunneridae</taxon>
        <taxon>Pentapetalae</taxon>
        <taxon>asterids</taxon>
        <taxon>lamiids</taxon>
        <taxon>Boraginales</taxon>
        <taxon>Boraginaceae</taxon>
        <taxon>Boraginoideae</taxon>
        <taxon>Lithospermeae</taxon>
        <taxon>Lithospermum</taxon>
    </lineage>
</organism>
<proteinExistence type="predicted"/>
<reference evidence="1 2" key="1">
    <citation type="submission" date="2024-01" db="EMBL/GenBank/DDBJ databases">
        <title>The complete chloroplast genome sequence of Lithospermum erythrorhizon: insights into the phylogenetic relationship among Boraginaceae species and the maternal lineages of purple gromwells.</title>
        <authorList>
            <person name="Okada T."/>
            <person name="Watanabe K."/>
        </authorList>
    </citation>
    <scope>NUCLEOTIDE SEQUENCE [LARGE SCALE GENOMIC DNA]</scope>
</reference>
<name>A0AAV3P7A3_LITER</name>
<sequence>MCCSGILYAHRNEDIVNYKPRIQEDREGIIESDDVLQQPSTLATWKRKSDGVNSRKSADCLGKSTTLRNSLGLLYWFLGDSLFIQLGSRTTGYIQGVW</sequence>
<keyword evidence="2" id="KW-1185">Reference proteome</keyword>
<evidence type="ECO:0000313" key="2">
    <source>
        <dbReference type="Proteomes" id="UP001454036"/>
    </source>
</evidence>
<comment type="caution">
    <text evidence="1">The sequence shown here is derived from an EMBL/GenBank/DDBJ whole genome shotgun (WGS) entry which is preliminary data.</text>
</comment>
<accession>A0AAV3P7A3</accession>
<protein>
    <submittedName>
        <fullName evidence="1">Uncharacterized protein</fullName>
    </submittedName>
</protein>